<dbReference type="RefSeq" id="WP_131475295.1">
    <property type="nucleotide sequence ID" value="NZ_SJPE01000003.1"/>
</dbReference>
<evidence type="ECO:0000313" key="2">
    <source>
        <dbReference type="Proteomes" id="UP000293300"/>
    </source>
</evidence>
<evidence type="ECO:0000313" key="1">
    <source>
        <dbReference type="EMBL" id="TBX70334.1"/>
    </source>
</evidence>
<keyword evidence="2" id="KW-1185">Reference proteome</keyword>
<dbReference type="Proteomes" id="UP000293300">
    <property type="component" value="Unassembled WGS sequence"/>
</dbReference>
<dbReference type="AlphaFoldDB" id="A0A4Q9Z1V1"/>
<gene>
    <name evidence="1" type="ORF">EZL74_03935</name>
</gene>
<comment type="caution">
    <text evidence="1">The sequence shown here is derived from an EMBL/GenBank/DDBJ whole genome shotgun (WGS) entry which is preliminary data.</text>
</comment>
<reference evidence="1 2" key="1">
    <citation type="submission" date="2019-02" db="EMBL/GenBank/DDBJ databases">
        <title>Flavobacterium sp. RD-2-33 isolated from forest soil.</title>
        <authorList>
            <person name="Chaudhary D.K."/>
        </authorList>
    </citation>
    <scope>NUCLEOTIDE SEQUENCE [LARGE SCALE GENOMIC DNA]</scope>
    <source>
        <strain evidence="1 2">RD-2-33</strain>
    </source>
</reference>
<organism evidence="1 2">
    <name type="scientific">Flavobacterium silvisoli</name>
    <dbReference type="NCBI Taxonomy" id="2529433"/>
    <lineage>
        <taxon>Bacteria</taxon>
        <taxon>Pseudomonadati</taxon>
        <taxon>Bacteroidota</taxon>
        <taxon>Flavobacteriia</taxon>
        <taxon>Flavobacteriales</taxon>
        <taxon>Flavobacteriaceae</taxon>
        <taxon>Flavobacterium</taxon>
    </lineage>
</organism>
<dbReference type="EMBL" id="SJPE01000003">
    <property type="protein sequence ID" value="TBX70334.1"/>
    <property type="molecule type" value="Genomic_DNA"/>
</dbReference>
<proteinExistence type="predicted"/>
<accession>A0A4Q9Z1V1</accession>
<protein>
    <submittedName>
        <fullName evidence="1">Uncharacterized protein</fullName>
    </submittedName>
</protein>
<name>A0A4Q9Z1V1_9FLAO</name>
<sequence>MIKPTIALNFSIIEHVVNDIKIADLLNSRDQNPLTFGMETRCRIIPEKSSHSNLIYILEFTYKAPDNLNHLDDVAVLVEVTEGPVIQILEFKIT</sequence>